<evidence type="ECO:0000256" key="1">
    <source>
        <dbReference type="ARBA" id="ARBA00012344"/>
    </source>
</evidence>
<evidence type="ECO:0000313" key="4">
    <source>
        <dbReference type="Proteomes" id="UP000515908"/>
    </source>
</evidence>
<name>A0A7G2CJK3_9TRYP</name>
<dbReference type="GO" id="GO:0061928">
    <property type="term" value="F:glutathione specific gamma-glutamylcyclotransferase activity"/>
    <property type="evidence" value="ECO:0007669"/>
    <property type="project" value="UniProtKB-EC"/>
</dbReference>
<dbReference type="SUPFAM" id="SSF110857">
    <property type="entry name" value="Gamma-glutamyl cyclotransferase-like"/>
    <property type="match status" value="1"/>
</dbReference>
<dbReference type="AlphaFoldDB" id="A0A7G2CJK3"/>
<dbReference type="OrthoDB" id="1933483at2759"/>
<evidence type="ECO:0000256" key="2">
    <source>
        <dbReference type="ARBA" id="ARBA00023239"/>
    </source>
</evidence>
<dbReference type="Pfam" id="PF04752">
    <property type="entry name" value="ChaC"/>
    <property type="match status" value="1"/>
</dbReference>
<accession>A0A7G2CJK3</accession>
<dbReference type="VEuPathDB" id="TriTrypDB:ADEAN_000593000"/>
<keyword evidence="4" id="KW-1185">Reference proteome</keyword>
<dbReference type="Proteomes" id="UP000515908">
    <property type="component" value="Chromosome 11"/>
</dbReference>
<dbReference type="InterPro" id="IPR013024">
    <property type="entry name" value="GGCT-like"/>
</dbReference>
<protein>
    <recommendedName>
        <fullName evidence="1">glutathione-specific gamma-glutamylcyclotransferase</fullName>
        <ecNumber evidence="1">4.3.2.7</ecNumber>
    </recommendedName>
</protein>
<dbReference type="EMBL" id="LR877155">
    <property type="protein sequence ID" value="CAD2218442.1"/>
    <property type="molecule type" value="Genomic_DNA"/>
</dbReference>
<dbReference type="GO" id="GO:0005737">
    <property type="term" value="C:cytoplasm"/>
    <property type="evidence" value="ECO:0007669"/>
    <property type="project" value="TreeGrafter"/>
</dbReference>
<dbReference type="InterPro" id="IPR006840">
    <property type="entry name" value="ChaC"/>
</dbReference>
<keyword evidence="2" id="KW-0456">Lyase</keyword>
<dbReference type="GO" id="GO:0006751">
    <property type="term" value="P:glutathione catabolic process"/>
    <property type="evidence" value="ECO:0007669"/>
    <property type="project" value="InterPro"/>
</dbReference>
<reference evidence="3 4" key="1">
    <citation type="submission" date="2020-08" db="EMBL/GenBank/DDBJ databases">
        <authorList>
            <person name="Newling K."/>
            <person name="Davey J."/>
            <person name="Forrester S."/>
        </authorList>
    </citation>
    <scope>NUCLEOTIDE SEQUENCE [LARGE SCALE GENOMIC DNA]</scope>
    <source>
        <strain evidence="4">Crithidia deanei Carvalho (ATCC PRA-265)</strain>
    </source>
</reference>
<proteinExistence type="predicted"/>
<dbReference type="PANTHER" id="PTHR12192:SF2">
    <property type="entry name" value="GLUTATHIONE-SPECIFIC GAMMA-GLUTAMYLCYCLOTRANSFERASE 2"/>
    <property type="match status" value="1"/>
</dbReference>
<dbReference type="InterPro" id="IPR036568">
    <property type="entry name" value="GGCT-like_sf"/>
</dbReference>
<dbReference type="EC" id="4.3.2.7" evidence="1"/>
<organism evidence="3 4">
    <name type="scientific">Angomonas deanei</name>
    <dbReference type="NCBI Taxonomy" id="59799"/>
    <lineage>
        <taxon>Eukaryota</taxon>
        <taxon>Discoba</taxon>
        <taxon>Euglenozoa</taxon>
        <taxon>Kinetoplastea</taxon>
        <taxon>Metakinetoplastina</taxon>
        <taxon>Trypanosomatida</taxon>
        <taxon>Trypanosomatidae</taxon>
        <taxon>Strigomonadinae</taxon>
        <taxon>Angomonas</taxon>
    </lineage>
</organism>
<sequence length="213" mass="24072">MSHNEFGLPSFEDHTFLIFGYGSILWKQNFEFVESYPCYVKGYTRVFYQGSRDHRGTPDQPGRVVTLLPSANPEERVYGKAYQLPSDPSKLQTILEALDVREQGGYDRVEVQLYAVPPPEEAPLTIHTEKKVVTLVYMAVEGNSDYLGEDTVEEMAAHILRCEGPSGTNREYLFRLADCLREMGAVDEHVFAIDAAAKRQLAEAEKSKEEKSV</sequence>
<dbReference type="PANTHER" id="PTHR12192">
    <property type="entry name" value="CATION TRANSPORT PROTEIN CHAC-RELATED"/>
    <property type="match status" value="1"/>
</dbReference>
<evidence type="ECO:0000313" key="3">
    <source>
        <dbReference type="EMBL" id="CAD2218442.1"/>
    </source>
</evidence>
<gene>
    <name evidence="3" type="ORF">ADEAN_000593000</name>
</gene>
<dbReference type="Gene3D" id="3.10.490.10">
    <property type="entry name" value="Gamma-glutamyl cyclotransferase-like"/>
    <property type="match status" value="1"/>
</dbReference>
<dbReference type="CDD" id="cd06661">
    <property type="entry name" value="GGCT_like"/>
    <property type="match status" value="1"/>
</dbReference>